<name>A0A1M5ZUH1_9FIRM</name>
<dbReference type="Proteomes" id="UP000183954">
    <property type="component" value="Unassembled WGS sequence"/>
</dbReference>
<evidence type="ECO:0000259" key="1">
    <source>
        <dbReference type="SMART" id="SM00382"/>
    </source>
</evidence>
<proteinExistence type="predicted"/>
<gene>
    <name evidence="2" type="ORF">SAMN02746098_03690</name>
</gene>
<dbReference type="SMART" id="SM00382">
    <property type="entry name" value="AAA"/>
    <property type="match status" value="1"/>
</dbReference>
<dbReference type="EMBL" id="FQXJ01000015">
    <property type="protein sequence ID" value="SHI27904.1"/>
    <property type="molecule type" value="Genomic_DNA"/>
</dbReference>
<dbReference type="InterPro" id="IPR003593">
    <property type="entry name" value="AAA+_ATPase"/>
</dbReference>
<dbReference type="InterPro" id="IPR027417">
    <property type="entry name" value="P-loop_NTPase"/>
</dbReference>
<dbReference type="InterPro" id="IPR052754">
    <property type="entry name" value="NTPase_KAP_P-loop"/>
</dbReference>
<feature type="domain" description="AAA+ ATPase" evidence="1">
    <location>
        <begin position="68"/>
        <end position="244"/>
    </location>
</feature>
<dbReference type="AlphaFoldDB" id="A0A1M5ZUH1"/>
<accession>A0A1M5ZUH1</accession>
<dbReference type="Gene3D" id="3.40.50.300">
    <property type="entry name" value="P-loop containing nucleotide triphosphate hydrolases"/>
    <property type="match status" value="1"/>
</dbReference>
<dbReference type="PANTHER" id="PTHR22674">
    <property type="entry name" value="NTPASE, KAP FAMILY P-LOOP DOMAIN-CONTAINING 1"/>
    <property type="match status" value="1"/>
</dbReference>
<protein>
    <submittedName>
        <fullName evidence="2">KAP family P-loop domain-containing protein</fullName>
    </submittedName>
</protein>
<dbReference type="RefSeq" id="WP_200797948.1">
    <property type="nucleotide sequence ID" value="NZ_FQXJ01000015.1"/>
</dbReference>
<reference evidence="3" key="1">
    <citation type="submission" date="2016-11" db="EMBL/GenBank/DDBJ databases">
        <authorList>
            <person name="Varghese N."/>
            <person name="Submissions S."/>
        </authorList>
    </citation>
    <scope>NUCLEOTIDE SEQUENCE [LARGE SCALE GENOMIC DNA]</scope>
    <source>
        <strain evidence="3">DSM 15449</strain>
    </source>
</reference>
<dbReference type="PANTHER" id="PTHR22674:SF6">
    <property type="entry name" value="NTPASE KAP FAMILY P-LOOP DOMAIN-CONTAINING PROTEIN 1"/>
    <property type="match status" value="1"/>
</dbReference>
<evidence type="ECO:0000313" key="3">
    <source>
        <dbReference type="Proteomes" id="UP000183954"/>
    </source>
</evidence>
<dbReference type="SUPFAM" id="SSF52540">
    <property type="entry name" value="P-loop containing nucleoside triphosphate hydrolases"/>
    <property type="match status" value="1"/>
</dbReference>
<dbReference type="Pfam" id="PF07693">
    <property type="entry name" value="KAP_NTPase"/>
    <property type="match status" value="1"/>
</dbReference>
<dbReference type="InterPro" id="IPR011646">
    <property type="entry name" value="KAP_P-loop"/>
</dbReference>
<keyword evidence="3" id="KW-1185">Reference proteome</keyword>
<organism evidence="2 3">
    <name type="scientific">Desulfosporosinus lacus DSM 15449</name>
    <dbReference type="NCBI Taxonomy" id="1121420"/>
    <lineage>
        <taxon>Bacteria</taxon>
        <taxon>Bacillati</taxon>
        <taxon>Bacillota</taxon>
        <taxon>Clostridia</taxon>
        <taxon>Eubacteriales</taxon>
        <taxon>Desulfitobacteriaceae</taxon>
        <taxon>Desulfosporosinus</taxon>
    </lineage>
</organism>
<dbReference type="STRING" id="1121420.SAMN02746098_03690"/>
<evidence type="ECO:0000313" key="2">
    <source>
        <dbReference type="EMBL" id="SHI27904.1"/>
    </source>
</evidence>
<sequence>MGLLSKLFNRKSEIVNSTTETAAQANPKLNSIKITGDNPIALPEEDTIGRNSFAQSFSKQILSLDTSKGSVVGVLGAWGSGKTSFINLARNELNQDNITTLDFNPWMFSGTEQLMQSFFSELSAQLRLWPDLNDIGEAIGTYGDLFTGMGWLPIIGPWIERGHKATEVISKVLQGRKEGVGAHRKKIEDVLTKLDKRIIVVIDDIDRLSTAEIRDIFKLVRLTANFPNIIYIVAFDRIRVENALNEEGINGRDYLEKILQVAIDIPPIPYQILSTQILTAVDNAIQDIEKAGPFDKQIWPDIFVEIIRPLIRTMRDVRRYAVNIRGTVASLGGEVALTDVLALETIRIFMPDVFQLLHSSIDALTTTDDHILGYSRNADNPLKAKIEKLIEVSGDNSNIVKDMICRLFPAARRHIENNSYGAEWKKEWLRERRVAHEDILRLYLEHYAGDHFKAFLHAEKAQLFMDNRELFDYYLRSLDASEITDVITALEAYEDQYKSESVEPASIVLLNLLHTLPDNRVNMFDYDVRIKVERVVYRLIRSLKEPNLIESVVKSILTEITTLSAKFDLISMVGPYRRTRSQVNFCGSRKTA</sequence>